<keyword evidence="10" id="KW-1185">Reference proteome</keyword>
<accession>A0A290Q3M1</accession>
<evidence type="ECO:0000256" key="5">
    <source>
        <dbReference type="ARBA" id="ARBA00022989"/>
    </source>
</evidence>
<dbReference type="GO" id="GO:0055085">
    <property type="term" value="P:transmembrane transport"/>
    <property type="evidence" value="ECO:0007669"/>
    <property type="project" value="InterPro"/>
</dbReference>
<name>A0A290Q3M1_9BACT</name>
<comment type="subcellular location">
    <subcellularLocation>
        <location evidence="1 7">Cell membrane</location>
        <topology evidence="1 7">Multi-pass membrane protein</topology>
    </subcellularLocation>
</comment>
<feature type="transmembrane region" description="Helical" evidence="7">
    <location>
        <begin position="303"/>
        <end position="324"/>
    </location>
</feature>
<gene>
    <name evidence="9" type="ORF">CMV30_02305</name>
</gene>
<evidence type="ECO:0000256" key="3">
    <source>
        <dbReference type="ARBA" id="ARBA00022475"/>
    </source>
</evidence>
<feature type="transmembrane region" description="Helical" evidence="7">
    <location>
        <begin position="119"/>
        <end position="140"/>
    </location>
</feature>
<comment type="similarity">
    <text evidence="7">Belongs to the binding-protein-dependent transport system permease family.</text>
</comment>
<dbReference type="Pfam" id="PF19300">
    <property type="entry name" value="BPD_transp_1_N"/>
    <property type="match status" value="1"/>
</dbReference>
<dbReference type="PROSITE" id="PS50928">
    <property type="entry name" value="ABC_TM1"/>
    <property type="match status" value="1"/>
</dbReference>
<dbReference type="KEGG" id="vbh:CMV30_02305"/>
<keyword evidence="6 7" id="KW-0472">Membrane</keyword>
<evidence type="ECO:0000256" key="2">
    <source>
        <dbReference type="ARBA" id="ARBA00022448"/>
    </source>
</evidence>
<dbReference type="RefSeq" id="WP_096054522.1">
    <property type="nucleotide sequence ID" value="NZ_CP023344.1"/>
</dbReference>
<dbReference type="SUPFAM" id="SSF161098">
    <property type="entry name" value="MetI-like"/>
    <property type="match status" value="1"/>
</dbReference>
<keyword evidence="5 7" id="KW-1133">Transmembrane helix</keyword>
<organism evidence="9 10">
    <name type="scientific">Nibricoccus aquaticus</name>
    <dbReference type="NCBI Taxonomy" id="2576891"/>
    <lineage>
        <taxon>Bacteria</taxon>
        <taxon>Pseudomonadati</taxon>
        <taxon>Verrucomicrobiota</taxon>
        <taxon>Opitutia</taxon>
        <taxon>Opitutales</taxon>
        <taxon>Opitutaceae</taxon>
        <taxon>Nibricoccus</taxon>
    </lineage>
</organism>
<feature type="transmembrane region" description="Helical" evidence="7">
    <location>
        <begin position="152"/>
        <end position="177"/>
    </location>
</feature>
<dbReference type="OrthoDB" id="9773221at2"/>
<feature type="domain" description="ABC transmembrane type-1" evidence="8">
    <location>
        <begin position="113"/>
        <end position="324"/>
    </location>
</feature>
<dbReference type="GO" id="GO:0005886">
    <property type="term" value="C:plasma membrane"/>
    <property type="evidence" value="ECO:0007669"/>
    <property type="project" value="UniProtKB-SubCell"/>
</dbReference>
<dbReference type="EMBL" id="CP023344">
    <property type="protein sequence ID" value="ATC62887.1"/>
    <property type="molecule type" value="Genomic_DNA"/>
</dbReference>
<feature type="transmembrane region" description="Helical" evidence="7">
    <location>
        <begin position="266"/>
        <end position="291"/>
    </location>
</feature>
<dbReference type="CDD" id="cd06261">
    <property type="entry name" value="TM_PBP2"/>
    <property type="match status" value="1"/>
</dbReference>
<keyword evidence="4 7" id="KW-0812">Transmembrane</keyword>
<evidence type="ECO:0000256" key="6">
    <source>
        <dbReference type="ARBA" id="ARBA00023136"/>
    </source>
</evidence>
<evidence type="ECO:0000256" key="1">
    <source>
        <dbReference type="ARBA" id="ARBA00004651"/>
    </source>
</evidence>
<feature type="transmembrane region" description="Helical" evidence="7">
    <location>
        <begin position="6"/>
        <end position="26"/>
    </location>
</feature>
<evidence type="ECO:0000256" key="7">
    <source>
        <dbReference type="RuleBase" id="RU363032"/>
    </source>
</evidence>
<dbReference type="PANTHER" id="PTHR30465:SF74">
    <property type="entry name" value="OLIGOPEPTIDE TRANSPORT SYSTEM PERMEASE PROTEIN OPPB"/>
    <property type="match status" value="1"/>
</dbReference>
<proteinExistence type="inferred from homology"/>
<keyword evidence="3" id="KW-1003">Cell membrane</keyword>
<feature type="transmembrane region" description="Helical" evidence="7">
    <location>
        <begin position="198"/>
        <end position="221"/>
    </location>
</feature>
<dbReference type="AlphaFoldDB" id="A0A290Q3M1"/>
<dbReference type="InterPro" id="IPR045621">
    <property type="entry name" value="BPD_transp_1_N"/>
</dbReference>
<dbReference type="Gene3D" id="1.10.3720.10">
    <property type="entry name" value="MetI-like"/>
    <property type="match status" value="1"/>
</dbReference>
<evidence type="ECO:0000256" key="4">
    <source>
        <dbReference type="ARBA" id="ARBA00022692"/>
    </source>
</evidence>
<evidence type="ECO:0000313" key="9">
    <source>
        <dbReference type="EMBL" id="ATC62887.1"/>
    </source>
</evidence>
<protein>
    <submittedName>
        <fullName evidence="9">ABC transporter</fullName>
    </submittedName>
</protein>
<dbReference type="Proteomes" id="UP000217265">
    <property type="component" value="Chromosome"/>
</dbReference>
<reference evidence="9 10" key="1">
    <citation type="submission" date="2017-09" db="EMBL/GenBank/DDBJ databases">
        <title>Complete genome sequence of Verrucomicrobial strain HZ-65, isolated from freshwater.</title>
        <authorList>
            <person name="Choi A."/>
        </authorList>
    </citation>
    <scope>NUCLEOTIDE SEQUENCE [LARGE SCALE GENOMIC DNA]</scope>
    <source>
        <strain evidence="9 10">HZ-65</strain>
    </source>
</reference>
<evidence type="ECO:0000259" key="8">
    <source>
        <dbReference type="PROSITE" id="PS50928"/>
    </source>
</evidence>
<evidence type="ECO:0000313" key="10">
    <source>
        <dbReference type="Proteomes" id="UP000217265"/>
    </source>
</evidence>
<sequence length="339" mass="37781">MLRFFLSRFLQSCVALFIIITATFFMQRFVPGGPFTQERATTPEIEQRIKEYYRLNDPLWKQYADYMWDITPKKFAPLELRHGLDFKAAFGIDLRPSYRYASYTVNEIIADKLPVSIELGFLALIVALLIGVPLGVIAAMRRNTWPDYGASSFGMIGISTPTFVVGPIAVLLFAIYWRQVPASGWVRWDEIASGRQTLADLISTRILPALVLGIAFAAPILRITRGGMLDVLNQDFIRTARAKGASELRIVLRHGLRGGLLPLVSYLGPAIAGVLTGSFVIETIFQIPGLGREFVTSIGNRDYMLVIGTVIIYAGFIMALNLLADVVQAWMNPKIRLDS</sequence>
<dbReference type="InterPro" id="IPR035906">
    <property type="entry name" value="MetI-like_sf"/>
</dbReference>
<dbReference type="PANTHER" id="PTHR30465">
    <property type="entry name" value="INNER MEMBRANE ABC TRANSPORTER"/>
    <property type="match status" value="1"/>
</dbReference>
<dbReference type="Pfam" id="PF00528">
    <property type="entry name" value="BPD_transp_1"/>
    <property type="match status" value="1"/>
</dbReference>
<keyword evidence="2 7" id="KW-0813">Transport</keyword>
<dbReference type="InterPro" id="IPR000515">
    <property type="entry name" value="MetI-like"/>
</dbReference>